<keyword evidence="4" id="KW-1185">Reference proteome</keyword>
<feature type="region of interest" description="Disordered" evidence="1">
    <location>
        <begin position="348"/>
        <end position="394"/>
    </location>
</feature>
<evidence type="ECO:0000313" key="3">
    <source>
        <dbReference type="EMBL" id="TGO82724.1"/>
    </source>
</evidence>
<dbReference type="AlphaFoldDB" id="A0A4Z1KGS1"/>
<feature type="domain" description="Myb-like DNA-binding" evidence="2">
    <location>
        <begin position="4"/>
        <end position="46"/>
    </location>
</feature>
<dbReference type="Pfam" id="PF22980">
    <property type="entry name" value="Myb_DNA-bind_8"/>
    <property type="match status" value="1"/>
</dbReference>
<dbReference type="Proteomes" id="UP000297280">
    <property type="component" value="Unassembled WGS sequence"/>
</dbReference>
<feature type="compositionally biased region" description="Basic residues" evidence="1">
    <location>
        <begin position="187"/>
        <end position="197"/>
    </location>
</feature>
<dbReference type="InterPro" id="IPR054505">
    <property type="entry name" value="Myb_DNA-bind_8"/>
</dbReference>
<evidence type="ECO:0000259" key="2">
    <source>
        <dbReference type="Pfam" id="PF22980"/>
    </source>
</evidence>
<organism evidence="3 4">
    <name type="scientific">Botrytis porri</name>
    <dbReference type="NCBI Taxonomy" id="87229"/>
    <lineage>
        <taxon>Eukaryota</taxon>
        <taxon>Fungi</taxon>
        <taxon>Dikarya</taxon>
        <taxon>Ascomycota</taxon>
        <taxon>Pezizomycotina</taxon>
        <taxon>Leotiomycetes</taxon>
        <taxon>Helotiales</taxon>
        <taxon>Sclerotiniaceae</taxon>
        <taxon>Botrytis</taxon>
    </lineage>
</organism>
<reference evidence="3 4" key="1">
    <citation type="submission" date="2017-12" db="EMBL/GenBank/DDBJ databases">
        <title>Comparative genomics of Botrytis spp.</title>
        <authorList>
            <person name="Valero-Jimenez C.A."/>
            <person name="Tapia P."/>
            <person name="Veloso J."/>
            <person name="Silva-Moreno E."/>
            <person name="Staats M."/>
            <person name="Valdes J.H."/>
            <person name="Van Kan J.A.L."/>
        </authorList>
    </citation>
    <scope>NUCLEOTIDE SEQUENCE [LARGE SCALE GENOMIC DNA]</scope>
    <source>
        <strain evidence="3 4">MUCL3349</strain>
    </source>
</reference>
<protein>
    <recommendedName>
        <fullName evidence="2">Myb-like DNA-binding domain-containing protein</fullName>
    </recommendedName>
</protein>
<evidence type="ECO:0000256" key="1">
    <source>
        <dbReference type="SAM" id="MobiDB-lite"/>
    </source>
</evidence>
<accession>A0A4Z1KGS1</accession>
<feature type="compositionally biased region" description="Basic residues" evidence="1">
    <location>
        <begin position="229"/>
        <end position="238"/>
    </location>
</feature>
<feature type="compositionally biased region" description="Acidic residues" evidence="1">
    <location>
        <begin position="384"/>
        <end position="394"/>
    </location>
</feature>
<dbReference type="EMBL" id="PQXO01000767">
    <property type="protein sequence ID" value="TGO82724.1"/>
    <property type="molecule type" value="Genomic_DNA"/>
</dbReference>
<sequence length="394" mass="42894">MTRSDNIKLLMAVFKQWQSARIDTNKLGEDLGINPGAAAMRLFRLKVRLRTGHGPTHADIALLVAIINQEDSLPRLKYTYLVQISKSDLELQQCVGGATMGDKAFTKRPITSQKLRKVRTSGNQAGTAAVRWHRLKAKILKDSANNKAGDDVKVEQATAALGNSTGDKTSADAAGIEQAAAVLDNKKRCKSGGRKRAAATEGPNEPPAQRKKIDKPIGISLNASTSKLRTGKGRKSNKDKKPLEGLGVVKQEYGRFEIVPCPNKSPRPVTMSIESTEDQRLLAAVFKQIKLAEIILDYEQLAKDLEINAMHPGKAASKRWGRYKQKHGLVAERSAKNEVSDEMENCMNVTPKVGSGKKTGKAAESTNGGKMAASKKRKIVKDEDKEEEGDDGSD</sequence>
<evidence type="ECO:0000313" key="4">
    <source>
        <dbReference type="Proteomes" id="UP000297280"/>
    </source>
</evidence>
<comment type="caution">
    <text evidence="3">The sequence shown here is derived from an EMBL/GenBank/DDBJ whole genome shotgun (WGS) entry which is preliminary data.</text>
</comment>
<name>A0A4Z1KGS1_9HELO</name>
<gene>
    <name evidence="3" type="ORF">BPOR_0770g00030</name>
</gene>
<feature type="region of interest" description="Disordered" evidence="1">
    <location>
        <begin position="187"/>
        <end position="244"/>
    </location>
</feature>
<proteinExistence type="predicted"/>